<dbReference type="PaxDb" id="1198114-AciX9_2341"/>
<accession>E8X3V0</accession>
<proteinExistence type="predicted"/>
<dbReference type="KEGG" id="acm:AciX9_2341"/>
<organism evidence="2">
    <name type="scientific">Granulicella tundricola (strain ATCC BAA-1859 / DSM 23138 / MP5ACTX9)</name>
    <dbReference type="NCBI Taxonomy" id="1198114"/>
    <lineage>
        <taxon>Bacteria</taxon>
        <taxon>Pseudomonadati</taxon>
        <taxon>Acidobacteriota</taxon>
        <taxon>Terriglobia</taxon>
        <taxon>Terriglobales</taxon>
        <taxon>Acidobacteriaceae</taxon>
        <taxon>Granulicella</taxon>
    </lineage>
</organism>
<dbReference type="STRING" id="1198114.AciX9_2341"/>
<dbReference type="HOGENOM" id="CLU_2584809_0_0_0"/>
<reference evidence="2" key="1">
    <citation type="submission" date="2011-01" db="EMBL/GenBank/DDBJ databases">
        <title>Complete sequence of chromosome of Acidobacterium sp. MP5ACTX9.</title>
        <authorList>
            <consortium name="US DOE Joint Genome Institute"/>
            <person name="Lucas S."/>
            <person name="Copeland A."/>
            <person name="Lapidus A."/>
            <person name="Cheng J.-F."/>
            <person name="Goodwin L."/>
            <person name="Pitluck S."/>
            <person name="Teshima H."/>
            <person name="Detter J.C."/>
            <person name="Han C."/>
            <person name="Tapia R."/>
            <person name="Land M."/>
            <person name="Hauser L."/>
            <person name="Kyrpides N."/>
            <person name="Ivanova N."/>
            <person name="Ovchinnikova G."/>
            <person name="Pagani I."/>
            <person name="Rawat S.R."/>
            <person name="Mannisto M."/>
            <person name="Haggblom M.M."/>
            <person name="Woyke T."/>
        </authorList>
    </citation>
    <scope>NUCLEOTIDE SEQUENCE [LARGE SCALE GENOMIC DNA]</scope>
    <source>
        <strain evidence="2">MP5ACTX9</strain>
    </source>
</reference>
<dbReference type="Proteomes" id="UP000000343">
    <property type="component" value="Chromosome"/>
</dbReference>
<dbReference type="EMBL" id="CP002480">
    <property type="protein sequence ID" value="ADW69378.1"/>
    <property type="molecule type" value="Genomic_DNA"/>
</dbReference>
<gene>
    <name evidence="1" type="ordered locus">AciX9_2341</name>
</gene>
<dbReference type="RefSeq" id="WP_013580694.1">
    <property type="nucleotide sequence ID" value="NC_015064.1"/>
</dbReference>
<evidence type="ECO:0000313" key="1">
    <source>
        <dbReference type="EMBL" id="ADW69378.1"/>
    </source>
</evidence>
<evidence type="ECO:0000313" key="2">
    <source>
        <dbReference type="Proteomes" id="UP000000343"/>
    </source>
</evidence>
<dbReference type="AlphaFoldDB" id="E8X3V0"/>
<name>E8X3V0_GRATM</name>
<keyword evidence="2" id="KW-1185">Reference proteome</keyword>
<protein>
    <submittedName>
        <fullName evidence="1">Uncharacterized protein</fullName>
    </submittedName>
</protein>
<sequence>MKLVNGTETIPTFLDQATIALMQLSIDHLELLEQLAMELQARTSTSIRLPETTKSLAVQVAIQAATEYPTDGSTERTWDH</sequence>